<name>A0A9D1S9I9_9FIRM</name>
<dbReference type="PROSITE" id="PS51186">
    <property type="entry name" value="GNAT"/>
    <property type="match status" value="1"/>
</dbReference>
<gene>
    <name evidence="2" type="ORF">IAB70_04885</name>
</gene>
<dbReference type="Pfam" id="PF13508">
    <property type="entry name" value="Acetyltransf_7"/>
    <property type="match status" value="1"/>
</dbReference>
<dbReference type="SUPFAM" id="SSF55729">
    <property type="entry name" value="Acyl-CoA N-acyltransferases (Nat)"/>
    <property type="match status" value="1"/>
</dbReference>
<evidence type="ECO:0000313" key="3">
    <source>
        <dbReference type="Proteomes" id="UP000824093"/>
    </source>
</evidence>
<protein>
    <submittedName>
        <fullName evidence="2">GNAT family N-acetyltransferase</fullName>
    </submittedName>
</protein>
<evidence type="ECO:0000259" key="1">
    <source>
        <dbReference type="PROSITE" id="PS51186"/>
    </source>
</evidence>
<dbReference type="GO" id="GO:0016747">
    <property type="term" value="F:acyltransferase activity, transferring groups other than amino-acyl groups"/>
    <property type="evidence" value="ECO:0007669"/>
    <property type="project" value="InterPro"/>
</dbReference>
<comment type="caution">
    <text evidence="2">The sequence shown here is derived from an EMBL/GenBank/DDBJ whole genome shotgun (WGS) entry which is preliminary data.</text>
</comment>
<dbReference type="Proteomes" id="UP000824093">
    <property type="component" value="Unassembled WGS sequence"/>
</dbReference>
<feature type="domain" description="N-acetyltransferase" evidence="1">
    <location>
        <begin position="1"/>
        <end position="158"/>
    </location>
</feature>
<dbReference type="Gene3D" id="3.40.630.30">
    <property type="match status" value="1"/>
</dbReference>
<accession>A0A9D1S9I9</accession>
<organism evidence="2 3">
    <name type="scientific">Candidatus Merdicola faecigallinarum</name>
    <dbReference type="NCBI Taxonomy" id="2840862"/>
    <lineage>
        <taxon>Bacteria</taxon>
        <taxon>Bacillati</taxon>
        <taxon>Bacillota</taxon>
        <taxon>Clostridia</taxon>
        <taxon>Candidatus Merdicola</taxon>
    </lineage>
</organism>
<dbReference type="InterPro" id="IPR016181">
    <property type="entry name" value="Acyl_CoA_acyltransferase"/>
</dbReference>
<dbReference type="CDD" id="cd04301">
    <property type="entry name" value="NAT_SF"/>
    <property type="match status" value="1"/>
</dbReference>
<dbReference type="AlphaFoldDB" id="A0A9D1S9I9"/>
<evidence type="ECO:0000313" key="2">
    <source>
        <dbReference type="EMBL" id="HIU51936.1"/>
    </source>
</evidence>
<dbReference type="InterPro" id="IPR000182">
    <property type="entry name" value="GNAT_dom"/>
</dbReference>
<dbReference type="EMBL" id="DVNH01000034">
    <property type="protein sequence ID" value="HIU51936.1"/>
    <property type="molecule type" value="Genomic_DNA"/>
</dbReference>
<proteinExistence type="predicted"/>
<sequence length="199" mass="24096">MLRKIEEVKALKKLYKEHIQKDFPKNEYPPYFLLKYYLKKGKIEAFLLEEEGKEKAYCINCKANQYVLVLLLAVYQECRGEGIGTKLLSEIKNYYKQEKGIFLEVEIPKEAKEEKEKQIREKRIRFYEKSSFQKIDEIILTAYGVNYYLMYYTEKPEEKKEEKEKLVNYMIQCYLNLYQGAKRYIKYSKETNLEREENG</sequence>
<reference evidence="2" key="2">
    <citation type="journal article" date="2021" name="PeerJ">
        <title>Extensive microbial diversity within the chicken gut microbiome revealed by metagenomics and culture.</title>
        <authorList>
            <person name="Gilroy R."/>
            <person name="Ravi A."/>
            <person name="Getino M."/>
            <person name="Pursley I."/>
            <person name="Horton D.L."/>
            <person name="Alikhan N.F."/>
            <person name="Baker D."/>
            <person name="Gharbi K."/>
            <person name="Hall N."/>
            <person name="Watson M."/>
            <person name="Adriaenssens E.M."/>
            <person name="Foster-Nyarko E."/>
            <person name="Jarju S."/>
            <person name="Secka A."/>
            <person name="Antonio M."/>
            <person name="Oren A."/>
            <person name="Chaudhuri R.R."/>
            <person name="La Ragione R."/>
            <person name="Hildebrand F."/>
            <person name="Pallen M.J."/>
        </authorList>
    </citation>
    <scope>NUCLEOTIDE SEQUENCE</scope>
    <source>
        <strain evidence="2">CHK195-15760</strain>
    </source>
</reference>
<reference evidence="2" key="1">
    <citation type="submission" date="2020-10" db="EMBL/GenBank/DDBJ databases">
        <authorList>
            <person name="Gilroy R."/>
        </authorList>
    </citation>
    <scope>NUCLEOTIDE SEQUENCE</scope>
    <source>
        <strain evidence="2">CHK195-15760</strain>
    </source>
</reference>